<reference evidence="7" key="1">
    <citation type="journal article" date="2014" name="Nat. Commun.">
        <title>The rainbow trout genome provides novel insights into evolution after whole-genome duplication in vertebrates.</title>
        <authorList>
            <person name="Berthelot C."/>
            <person name="Brunet F."/>
            <person name="Chalopin D."/>
            <person name="Juanchich A."/>
            <person name="Bernard M."/>
            <person name="Noel B."/>
            <person name="Bento P."/>
            <person name="Da Silva C."/>
            <person name="Labadie K."/>
            <person name="Alberti A."/>
            <person name="Aury J.M."/>
            <person name="Louis A."/>
            <person name="Dehais P."/>
            <person name="Bardou P."/>
            <person name="Montfort J."/>
            <person name="Klopp C."/>
            <person name="Cabau C."/>
            <person name="Gaspin C."/>
            <person name="Thorgaard G.H."/>
            <person name="Boussaha M."/>
            <person name="Quillet E."/>
            <person name="Guyomard R."/>
            <person name="Galiana D."/>
            <person name="Bobe J."/>
            <person name="Volff J.N."/>
            <person name="Genet C."/>
            <person name="Wincker P."/>
            <person name="Jaillon O."/>
            <person name="Roest Crollius H."/>
            <person name="Guiguen Y."/>
        </authorList>
    </citation>
    <scope>NUCLEOTIDE SEQUENCE [LARGE SCALE GENOMIC DNA]</scope>
</reference>
<feature type="region of interest" description="Disordered" evidence="6">
    <location>
        <begin position="105"/>
        <end position="124"/>
    </location>
</feature>
<gene>
    <name evidence="7" type="ORF">GSONMT00029338001</name>
</gene>
<feature type="compositionally biased region" description="Basic and acidic residues" evidence="6">
    <location>
        <begin position="413"/>
        <end position="425"/>
    </location>
</feature>
<dbReference type="GO" id="GO:0005634">
    <property type="term" value="C:nucleus"/>
    <property type="evidence" value="ECO:0007669"/>
    <property type="project" value="TreeGrafter"/>
</dbReference>
<dbReference type="PANTHER" id="PTHR13059">
    <property type="entry name" value="HMG-BOX TRANSCRIPTION FACTOR BBX"/>
    <property type="match status" value="1"/>
</dbReference>
<protein>
    <submittedName>
        <fullName evidence="7">Uncharacterized protein</fullName>
    </submittedName>
</protein>
<dbReference type="Proteomes" id="UP000193380">
    <property type="component" value="Unassembled WGS sequence"/>
</dbReference>
<keyword evidence="2" id="KW-0805">Transcription regulation</keyword>
<dbReference type="EMBL" id="FR942584">
    <property type="protein sequence ID" value="CDQ99035.1"/>
    <property type="molecule type" value="Genomic_DNA"/>
</dbReference>
<evidence type="ECO:0000256" key="4">
    <source>
        <dbReference type="ARBA" id="ARBA00023163"/>
    </source>
</evidence>
<evidence type="ECO:0000256" key="2">
    <source>
        <dbReference type="ARBA" id="ARBA00023015"/>
    </source>
</evidence>
<dbReference type="PANTHER" id="PTHR13059:SF13">
    <property type="entry name" value="PROTEIN CAPICUA HOMOLOG"/>
    <property type="match status" value="1"/>
</dbReference>
<dbReference type="GO" id="GO:0000977">
    <property type="term" value="F:RNA polymerase II transcription regulatory region sequence-specific DNA binding"/>
    <property type="evidence" value="ECO:0007669"/>
    <property type="project" value="TreeGrafter"/>
</dbReference>
<feature type="compositionally biased region" description="Low complexity" evidence="6">
    <location>
        <begin position="306"/>
        <end position="322"/>
    </location>
</feature>
<feature type="region of interest" description="Disordered" evidence="6">
    <location>
        <begin position="156"/>
        <end position="175"/>
    </location>
</feature>
<keyword evidence="3" id="KW-0238">DNA-binding</keyword>
<reference evidence="7" key="2">
    <citation type="submission" date="2014-03" db="EMBL/GenBank/DDBJ databases">
        <authorList>
            <person name="Genoscope - CEA"/>
        </authorList>
    </citation>
    <scope>NUCLEOTIDE SEQUENCE</scope>
</reference>
<dbReference type="GO" id="GO:0000981">
    <property type="term" value="F:DNA-binding transcription factor activity, RNA polymerase II-specific"/>
    <property type="evidence" value="ECO:0007669"/>
    <property type="project" value="TreeGrafter"/>
</dbReference>
<keyword evidence="4" id="KW-0804">Transcription</keyword>
<keyword evidence="5" id="KW-0539">Nucleus</keyword>
<evidence type="ECO:0000313" key="7">
    <source>
        <dbReference type="EMBL" id="CDQ99035.1"/>
    </source>
</evidence>
<feature type="compositionally biased region" description="Basic and acidic residues" evidence="6">
    <location>
        <begin position="369"/>
        <end position="388"/>
    </location>
</feature>
<feature type="compositionally biased region" description="Basic and acidic residues" evidence="6">
    <location>
        <begin position="245"/>
        <end position="272"/>
    </location>
</feature>
<organism evidence="7 8">
    <name type="scientific">Oncorhynchus mykiss</name>
    <name type="common">Rainbow trout</name>
    <name type="synonym">Salmo gairdneri</name>
    <dbReference type="NCBI Taxonomy" id="8022"/>
    <lineage>
        <taxon>Eukaryota</taxon>
        <taxon>Metazoa</taxon>
        <taxon>Chordata</taxon>
        <taxon>Craniata</taxon>
        <taxon>Vertebrata</taxon>
        <taxon>Euteleostomi</taxon>
        <taxon>Actinopterygii</taxon>
        <taxon>Neopterygii</taxon>
        <taxon>Teleostei</taxon>
        <taxon>Protacanthopterygii</taxon>
        <taxon>Salmoniformes</taxon>
        <taxon>Salmonidae</taxon>
        <taxon>Salmoninae</taxon>
        <taxon>Oncorhynchus</taxon>
    </lineage>
</organism>
<dbReference type="STRING" id="8022.A0A060ZCN2"/>
<dbReference type="InterPro" id="IPR052412">
    <property type="entry name" value="CC-Dev_Transcription_Reg"/>
</dbReference>
<evidence type="ECO:0000256" key="3">
    <source>
        <dbReference type="ARBA" id="ARBA00023125"/>
    </source>
</evidence>
<evidence type="ECO:0000256" key="5">
    <source>
        <dbReference type="ARBA" id="ARBA00023242"/>
    </source>
</evidence>
<dbReference type="AlphaFoldDB" id="A0A060ZCN2"/>
<evidence type="ECO:0000256" key="6">
    <source>
        <dbReference type="SAM" id="MobiDB-lite"/>
    </source>
</evidence>
<name>A0A060ZCN2_ONCMY</name>
<proteinExistence type="predicted"/>
<evidence type="ECO:0000256" key="1">
    <source>
        <dbReference type="ARBA" id="ARBA00022553"/>
    </source>
</evidence>
<accession>A0A060ZCN2</accession>
<evidence type="ECO:0000313" key="8">
    <source>
        <dbReference type="Proteomes" id="UP000193380"/>
    </source>
</evidence>
<dbReference type="PaxDb" id="8022-A0A060ZCN2"/>
<sequence length="432" mass="45582">MLLPMATVRTSPAQQYPLVAPPLPVQNGAQAGSKIFQIAPMPVVQSQLQQGGAGHPGSPFPITMGTATVLHQGSSPSQTVLLPPPPTRITYVQSMPGVPSALPLVSTTTGSSSPQQAQPTPGSAYVSSPLATLGFTAIAPPGQNLVQPLITGQPPLQAPVQSPTCPSLPSGPASASGGQIITAIYPPTSVTMATGVVSMATGPPNMVYTVSSSSSLSTHILPKYTFAPTTPTTHTHTHTQLQSDRQTDRHVGERPTDRTSHSQSEKAADRLAETQPELQAYGKTDRPTLTQADRQTEREAQTFNKSSSLVAPPSGSSLSLRPCSPPLPSHTSTGSAPGTPKHPQLPVRTPQKIKATVANIPVGSYEGGGRGKEREKNREREREKERENTGANSRFSFELERPVESTSPSQHTHTAEEPPSDRPPEDTTWGQH</sequence>
<keyword evidence="1" id="KW-0597">Phosphoprotein</keyword>
<feature type="region of interest" description="Disordered" evidence="6">
    <location>
        <begin position="227"/>
        <end position="432"/>
    </location>
</feature>